<dbReference type="Proteomes" id="UP001163828">
    <property type="component" value="Unassembled WGS sequence"/>
</dbReference>
<proteinExistence type="predicted"/>
<comment type="caution">
    <text evidence="3">The sequence shown here is derived from an EMBL/GenBank/DDBJ whole genome shotgun (WGS) entry which is preliminary data.</text>
</comment>
<gene>
    <name evidence="3" type="ORF">F5050DRAFT_1715988</name>
</gene>
<evidence type="ECO:0000313" key="4">
    <source>
        <dbReference type="Proteomes" id="UP001163828"/>
    </source>
</evidence>
<sequence>MLFSISYVLLSLIAVMHAIPVDASSTHQSEQTAPSHPPPHAVSLLDPRRLPPPPSRFPPQPPRDKIYLTFMFGTQPTGDSVPLVIEEEITLIFTEYRRHLDVHSRSFRFVFRNGYDGDIHDNLHDVMFWGEGVGEDCQTRREPCKVQYNDPVLVPSVPVRPDTHLATVLSDVAVTATTAVLFNVGSAKLCEDYDDDGRRLG</sequence>
<feature type="region of interest" description="Disordered" evidence="1">
    <location>
        <begin position="25"/>
        <end position="61"/>
    </location>
</feature>
<reference evidence="3" key="1">
    <citation type="submission" date="2022-08" db="EMBL/GenBank/DDBJ databases">
        <authorList>
            <consortium name="DOE Joint Genome Institute"/>
            <person name="Min B."/>
            <person name="Riley R."/>
            <person name="Sierra-Patev S."/>
            <person name="Naranjo-Ortiz M."/>
            <person name="Looney B."/>
            <person name="Konkel Z."/>
            <person name="Slot J.C."/>
            <person name="Sakamoto Y."/>
            <person name="Steenwyk J.L."/>
            <person name="Rokas A."/>
            <person name="Carro J."/>
            <person name="Camarero S."/>
            <person name="Ferreira P."/>
            <person name="Molpeceres G."/>
            <person name="Ruiz-Duenas F.J."/>
            <person name="Serrano A."/>
            <person name="Henrissat B."/>
            <person name="Drula E."/>
            <person name="Hughes K.W."/>
            <person name="Mata J.L."/>
            <person name="Ishikawa N.K."/>
            <person name="Vargas-Isla R."/>
            <person name="Ushijima S."/>
            <person name="Smith C.A."/>
            <person name="Ahrendt S."/>
            <person name="Andreopoulos W."/>
            <person name="He G."/>
            <person name="Labutti K."/>
            <person name="Lipzen A."/>
            <person name="Ng V."/>
            <person name="Sandor L."/>
            <person name="Barry K."/>
            <person name="Martinez A.T."/>
            <person name="Xiao Y."/>
            <person name="Gibbons J.G."/>
            <person name="Terashima K."/>
            <person name="Hibbett D.S."/>
            <person name="Grigoriev I.V."/>
        </authorList>
    </citation>
    <scope>NUCLEOTIDE SEQUENCE</scope>
    <source>
        <strain evidence="3">TFB10827</strain>
    </source>
</reference>
<accession>A0ABQ8PYL4</accession>
<evidence type="ECO:0000313" key="3">
    <source>
        <dbReference type="EMBL" id="KAJ3991558.1"/>
    </source>
</evidence>
<keyword evidence="2" id="KW-0732">Signal</keyword>
<feature type="chain" id="PRO_5046972955" evidence="2">
    <location>
        <begin position="19"/>
        <end position="201"/>
    </location>
</feature>
<feature type="signal peptide" evidence="2">
    <location>
        <begin position="1"/>
        <end position="18"/>
    </location>
</feature>
<keyword evidence="4" id="KW-1185">Reference proteome</keyword>
<dbReference type="EMBL" id="MU791002">
    <property type="protein sequence ID" value="KAJ3991558.1"/>
    <property type="molecule type" value="Genomic_DNA"/>
</dbReference>
<evidence type="ECO:0000256" key="2">
    <source>
        <dbReference type="SAM" id="SignalP"/>
    </source>
</evidence>
<protein>
    <submittedName>
        <fullName evidence="3">Uncharacterized protein</fullName>
    </submittedName>
</protein>
<organism evidence="3 4">
    <name type="scientific">Lentinula boryana</name>
    <dbReference type="NCBI Taxonomy" id="40481"/>
    <lineage>
        <taxon>Eukaryota</taxon>
        <taxon>Fungi</taxon>
        <taxon>Dikarya</taxon>
        <taxon>Basidiomycota</taxon>
        <taxon>Agaricomycotina</taxon>
        <taxon>Agaricomycetes</taxon>
        <taxon>Agaricomycetidae</taxon>
        <taxon>Agaricales</taxon>
        <taxon>Marasmiineae</taxon>
        <taxon>Omphalotaceae</taxon>
        <taxon>Lentinula</taxon>
    </lineage>
</organism>
<name>A0ABQ8PYL4_9AGAR</name>
<evidence type="ECO:0000256" key="1">
    <source>
        <dbReference type="SAM" id="MobiDB-lite"/>
    </source>
</evidence>
<feature type="compositionally biased region" description="Polar residues" evidence="1">
    <location>
        <begin position="25"/>
        <end position="34"/>
    </location>
</feature>
<feature type="compositionally biased region" description="Pro residues" evidence="1">
    <location>
        <begin position="50"/>
        <end position="61"/>
    </location>
</feature>